<dbReference type="EMBL" id="AP027452">
    <property type="protein sequence ID" value="BDY31324.1"/>
    <property type="molecule type" value="Genomic_DNA"/>
</dbReference>
<name>A0AAI8TYS0_MYCME</name>
<evidence type="ECO:0000313" key="2">
    <source>
        <dbReference type="Proteomes" id="UP001241092"/>
    </source>
</evidence>
<organism evidence="1 2">
    <name type="scientific">Mycolicibacterium mageritense</name>
    <name type="common">Mycobacterium mageritense</name>
    <dbReference type="NCBI Taxonomy" id="53462"/>
    <lineage>
        <taxon>Bacteria</taxon>
        <taxon>Bacillati</taxon>
        <taxon>Actinomycetota</taxon>
        <taxon>Actinomycetes</taxon>
        <taxon>Mycobacteriales</taxon>
        <taxon>Mycobacteriaceae</taxon>
        <taxon>Mycolicibacterium</taxon>
    </lineage>
</organism>
<proteinExistence type="predicted"/>
<evidence type="ECO:0000313" key="1">
    <source>
        <dbReference type="EMBL" id="BDY31324.1"/>
    </source>
</evidence>
<dbReference type="RefSeq" id="WP_276823774.1">
    <property type="nucleotide sequence ID" value="NZ_AP027452.1"/>
</dbReference>
<dbReference type="AlphaFoldDB" id="A0AAI8TYS0"/>
<reference evidence="1" key="1">
    <citation type="submission" date="2023-03" db="EMBL/GenBank/DDBJ databases">
        <title>Draft genome sequence of a Mycolicibacterium mageritense strain H4_3_1 isolated from a hybrid biological-inorganic system reactor.</title>
        <authorList>
            <person name="Feng X."/>
            <person name="Kazama D."/>
            <person name="Sato K."/>
            <person name="Kobayashi H."/>
        </authorList>
    </citation>
    <scope>NUCLEOTIDE SEQUENCE</scope>
    <source>
        <strain evidence="1">H4_3_1</strain>
    </source>
</reference>
<accession>A0AAI8TYS0</accession>
<gene>
    <name evidence="1" type="ORF">hbim_05276</name>
</gene>
<sequence>MTRPEQLPAAQAAGQIVTTLAVERVPGDAVRAIGTVERDELEGRLLWVRPRQEALEQVLLRLPELDHVVSADVVFRDAHRPTLDQLIAVWGTPETSRPDDAHHANLMFTVTAADGRRAYVTAQEPEADAPVDQLLVVLP</sequence>
<protein>
    <submittedName>
        <fullName evidence="1">Uncharacterized protein</fullName>
    </submittedName>
</protein>
<dbReference type="Proteomes" id="UP001241092">
    <property type="component" value="Chromosome"/>
</dbReference>